<gene>
    <name evidence="1" type="ORF">FXF46_16385</name>
</gene>
<reference evidence="1 2" key="1">
    <citation type="submission" date="2019-08" db="EMBL/GenBank/DDBJ databases">
        <title>Gluconobacter frateurii HD924 genome.</title>
        <authorList>
            <person name="Liu Y."/>
            <person name="Zhang P."/>
        </authorList>
    </citation>
    <scope>NUCLEOTIDE SEQUENCE [LARGE SCALE GENOMIC DNA]</scope>
    <source>
        <strain evidence="1 2">HD924</strain>
        <plasmid evidence="1 2">unnamed1</plasmid>
    </source>
</reference>
<dbReference type="EMBL" id="CP043044">
    <property type="protein sequence ID" value="QEH97866.1"/>
    <property type="molecule type" value="Genomic_DNA"/>
</dbReference>
<sequence length="73" mass="7642">MSHALATYAPDASAKSLPLRRLEHLARGFAIADALMTFLENTRFDASIEKAAEAARAASATPAEIRAASNGLA</sequence>
<dbReference type="RefSeq" id="WP_148621342.1">
    <property type="nucleotide sequence ID" value="NZ_CP043044.1"/>
</dbReference>
<proteinExistence type="predicted"/>
<organism evidence="1 2">
    <name type="scientific">Gluconobacter thailandicus</name>
    <dbReference type="NCBI Taxonomy" id="257438"/>
    <lineage>
        <taxon>Bacteria</taxon>
        <taxon>Pseudomonadati</taxon>
        <taxon>Pseudomonadota</taxon>
        <taxon>Alphaproteobacteria</taxon>
        <taxon>Acetobacterales</taxon>
        <taxon>Acetobacteraceae</taxon>
        <taxon>Gluconobacter</taxon>
    </lineage>
</organism>
<name>A0AAP9EU47_GLUTH</name>
<keyword evidence="1" id="KW-0614">Plasmid</keyword>
<protein>
    <submittedName>
        <fullName evidence="1">Uncharacterized protein</fullName>
    </submittedName>
</protein>
<dbReference type="Proteomes" id="UP000323560">
    <property type="component" value="Plasmid unnamed1"/>
</dbReference>
<dbReference type="AlphaFoldDB" id="A0AAP9EU47"/>
<evidence type="ECO:0000313" key="1">
    <source>
        <dbReference type="EMBL" id="QEH97866.1"/>
    </source>
</evidence>
<evidence type="ECO:0000313" key="2">
    <source>
        <dbReference type="Proteomes" id="UP000323560"/>
    </source>
</evidence>
<dbReference type="KEGG" id="gti:FXF46_16385"/>
<geneLocation type="plasmid" evidence="1 2">
    <name>unnamed1</name>
</geneLocation>
<accession>A0AAP9EU47</accession>